<organism evidence="1 2">
    <name type="scientific">candidate division KSB3 bacterium</name>
    <dbReference type="NCBI Taxonomy" id="2044937"/>
    <lineage>
        <taxon>Bacteria</taxon>
        <taxon>candidate division KSB3</taxon>
    </lineage>
</organism>
<accession>A0A2G6E1S4</accession>
<dbReference type="EMBL" id="PDPS01000049">
    <property type="protein sequence ID" value="PID55701.1"/>
    <property type="molecule type" value="Genomic_DNA"/>
</dbReference>
<dbReference type="AlphaFoldDB" id="A0A2G6E1S4"/>
<gene>
    <name evidence="1" type="ORF">CSB45_14810</name>
</gene>
<protein>
    <submittedName>
        <fullName evidence="1">Uncharacterized protein</fullName>
    </submittedName>
</protein>
<comment type="caution">
    <text evidence="1">The sequence shown here is derived from an EMBL/GenBank/DDBJ whole genome shotgun (WGS) entry which is preliminary data.</text>
</comment>
<sequence>MNSVDTLMLNIHPEHVGKLLADAVKQHLLHPLLGKKVAHCPEAFETDIGGDIRPVGTIQGVLPLNVDAKLFHTMSSQEVAASWDQYAPKGQKCGAVCGCLSGTFKSPVWL</sequence>
<evidence type="ECO:0000313" key="1">
    <source>
        <dbReference type="EMBL" id="PID55701.1"/>
    </source>
</evidence>
<dbReference type="Proteomes" id="UP000229740">
    <property type="component" value="Unassembled WGS sequence"/>
</dbReference>
<evidence type="ECO:0000313" key="2">
    <source>
        <dbReference type="Proteomes" id="UP000229740"/>
    </source>
</evidence>
<reference evidence="1 2" key="1">
    <citation type="submission" date="2017-10" db="EMBL/GenBank/DDBJ databases">
        <title>Novel microbial diversity and functional potential in the marine mammal oral microbiome.</title>
        <authorList>
            <person name="Dudek N.K."/>
            <person name="Sun C.L."/>
            <person name="Burstein D."/>
            <person name="Kantor R.S."/>
            <person name="Aliaga Goltsman D.S."/>
            <person name="Bik E.M."/>
            <person name="Thomas B.C."/>
            <person name="Banfield J.F."/>
            <person name="Relman D.A."/>
        </authorList>
    </citation>
    <scope>NUCLEOTIDE SEQUENCE [LARGE SCALE GENOMIC DNA]</scope>
    <source>
        <strain evidence="1">DOLZORAL124_49_17</strain>
    </source>
</reference>
<proteinExistence type="predicted"/>
<name>A0A2G6E1S4_9BACT</name>